<feature type="region of interest" description="Disordered" evidence="1">
    <location>
        <begin position="1"/>
        <end position="31"/>
    </location>
</feature>
<dbReference type="Proteomes" id="UP000532746">
    <property type="component" value="Unassembled WGS sequence"/>
</dbReference>
<evidence type="ECO:0000313" key="3">
    <source>
        <dbReference type="Proteomes" id="UP000532746"/>
    </source>
</evidence>
<keyword evidence="3" id="KW-1185">Reference proteome</keyword>
<name>A0A7W9WBA6_9BACT</name>
<protein>
    <submittedName>
        <fullName evidence="2">Uncharacterized protein</fullName>
    </submittedName>
</protein>
<sequence length="274" mass="30216">MASSSSSPRPETSLLQLASAPSTTGSHLASTPNPSARLALAELSVGLTVAQAAAAPKLFQLKKQVGEDVVIKLLVIVLRAFVDSVRVAEKPDAADILELADTLAQTYTHDSVKDIILALKEARTTGTRFFNALDPATIYGIISKYFDRKARTLENQHLDRKAQAISQEAVALRQLQLAAPQLVQNVALMIPDRHPNAQHLRDKLTLIKQKHRRGLLSMEQAAQQRHEVQQAINRNPRPDWQPAEAAQQQITRRHQQATRRFADKLGLDPKHLGA</sequence>
<evidence type="ECO:0000313" key="2">
    <source>
        <dbReference type="EMBL" id="MBB6059634.1"/>
    </source>
</evidence>
<gene>
    <name evidence="2" type="ORF">HNQ93_002494</name>
</gene>
<dbReference type="AlphaFoldDB" id="A0A7W9WBA6"/>
<dbReference type="EMBL" id="JACHGG010000003">
    <property type="protein sequence ID" value="MBB6059634.1"/>
    <property type="molecule type" value="Genomic_DNA"/>
</dbReference>
<evidence type="ECO:0000256" key="1">
    <source>
        <dbReference type="SAM" id="MobiDB-lite"/>
    </source>
</evidence>
<accession>A0A7W9WBA6</accession>
<comment type="caution">
    <text evidence="2">The sequence shown here is derived from an EMBL/GenBank/DDBJ whole genome shotgun (WGS) entry which is preliminary data.</text>
</comment>
<feature type="compositionally biased region" description="Polar residues" evidence="1">
    <location>
        <begin position="8"/>
        <end position="31"/>
    </location>
</feature>
<organism evidence="2 3">
    <name type="scientific">Hymenobacter luteus</name>
    <dbReference type="NCBI Taxonomy" id="1411122"/>
    <lineage>
        <taxon>Bacteria</taxon>
        <taxon>Pseudomonadati</taxon>
        <taxon>Bacteroidota</taxon>
        <taxon>Cytophagia</taxon>
        <taxon>Cytophagales</taxon>
        <taxon>Hymenobacteraceae</taxon>
        <taxon>Hymenobacter</taxon>
    </lineage>
</organism>
<reference evidence="2 3" key="1">
    <citation type="submission" date="2020-08" db="EMBL/GenBank/DDBJ databases">
        <title>Genomic Encyclopedia of Type Strains, Phase IV (KMG-IV): sequencing the most valuable type-strain genomes for metagenomic binning, comparative biology and taxonomic classification.</title>
        <authorList>
            <person name="Goeker M."/>
        </authorList>
    </citation>
    <scope>NUCLEOTIDE SEQUENCE [LARGE SCALE GENOMIC DNA]</scope>
    <source>
        <strain evidence="2 3">DSM 26718</strain>
    </source>
</reference>
<proteinExistence type="predicted"/>